<dbReference type="PANTHER" id="PTHR43570">
    <property type="entry name" value="ALDEHYDE DEHYDROGENASE"/>
    <property type="match status" value="1"/>
</dbReference>
<dbReference type="Proteomes" id="UP000239047">
    <property type="component" value="Unassembled WGS sequence"/>
</dbReference>
<dbReference type="EMBL" id="PREZ01000008">
    <property type="protein sequence ID" value="PPA68841.1"/>
    <property type="molecule type" value="Genomic_DNA"/>
</dbReference>
<reference evidence="10 11" key="1">
    <citation type="submission" date="2018-02" db="EMBL/GenBank/DDBJ databases">
        <title>Jeotgalibacillus proteolyticum sp. nov. a protease producing bacterium isolated from ocean sediments of Laizhou Bay.</title>
        <authorList>
            <person name="Li Y."/>
        </authorList>
    </citation>
    <scope>NUCLEOTIDE SEQUENCE [LARGE SCALE GENOMIC DNA]</scope>
    <source>
        <strain evidence="10 11">22-7</strain>
    </source>
</reference>
<dbReference type="GO" id="GO:0004029">
    <property type="term" value="F:aldehyde dehydrogenase (NAD+) activity"/>
    <property type="evidence" value="ECO:0007669"/>
    <property type="project" value="TreeGrafter"/>
</dbReference>
<dbReference type="PROSITE" id="PS00687">
    <property type="entry name" value="ALDEHYDE_DEHYDR_GLU"/>
    <property type="match status" value="1"/>
</dbReference>
<dbReference type="RefSeq" id="WP_104059457.1">
    <property type="nucleotide sequence ID" value="NZ_PREZ01000008.1"/>
</dbReference>
<name>A0A2S5G7D5_9BACL</name>
<organism evidence="10 11">
    <name type="scientific">Jeotgalibacillus proteolyticus</name>
    <dbReference type="NCBI Taxonomy" id="2082395"/>
    <lineage>
        <taxon>Bacteria</taxon>
        <taxon>Bacillati</taxon>
        <taxon>Bacillota</taxon>
        <taxon>Bacilli</taxon>
        <taxon>Bacillales</taxon>
        <taxon>Caryophanaceae</taxon>
        <taxon>Jeotgalibacillus</taxon>
    </lineage>
</organism>
<dbReference type="OrthoDB" id="9762913at2"/>
<evidence type="ECO:0000313" key="10">
    <source>
        <dbReference type="EMBL" id="PPA68841.1"/>
    </source>
</evidence>
<evidence type="ECO:0000256" key="5">
    <source>
        <dbReference type="PIRSR" id="PIRSR036492-1"/>
    </source>
</evidence>
<comment type="caution">
    <text evidence="10">The sequence shown here is derived from an EMBL/GenBank/DDBJ whole genome shotgun (WGS) entry which is preliminary data.</text>
</comment>
<gene>
    <name evidence="10" type="ORF">C4B60_18150</name>
</gene>
<evidence type="ECO:0000313" key="11">
    <source>
        <dbReference type="Proteomes" id="UP000239047"/>
    </source>
</evidence>
<dbReference type="Gene3D" id="3.40.605.10">
    <property type="entry name" value="Aldehyde Dehydrogenase, Chain A, domain 1"/>
    <property type="match status" value="1"/>
</dbReference>
<evidence type="ECO:0000256" key="8">
    <source>
        <dbReference type="SAM" id="Coils"/>
    </source>
</evidence>
<evidence type="ECO:0000256" key="4">
    <source>
        <dbReference type="PIRNR" id="PIRNR036492"/>
    </source>
</evidence>
<dbReference type="CDD" id="cd07136">
    <property type="entry name" value="ALDH_YwdH-P39616"/>
    <property type="match status" value="1"/>
</dbReference>
<keyword evidence="2 4" id="KW-0560">Oxidoreductase</keyword>
<evidence type="ECO:0000256" key="6">
    <source>
        <dbReference type="PROSITE-ProRule" id="PRU10007"/>
    </source>
</evidence>
<evidence type="ECO:0000256" key="2">
    <source>
        <dbReference type="ARBA" id="ARBA00023002"/>
    </source>
</evidence>
<dbReference type="GO" id="GO:0006081">
    <property type="term" value="P:aldehyde metabolic process"/>
    <property type="evidence" value="ECO:0007669"/>
    <property type="project" value="InterPro"/>
</dbReference>
<dbReference type="GO" id="GO:0005737">
    <property type="term" value="C:cytoplasm"/>
    <property type="evidence" value="ECO:0007669"/>
    <property type="project" value="TreeGrafter"/>
</dbReference>
<feature type="active site" evidence="5">
    <location>
        <position position="249"/>
    </location>
</feature>
<dbReference type="InterPro" id="IPR016160">
    <property type="entry name" value="Ald_DH_CS_CYS"/>
</dbReference>
<accession>A0A2S5G7D5</accession>
<feature type="domain" description="Aldehyde dehydrogenase" evidence="9">
    <location>
        <begin position="4"/>
        <end position="434"/>
    </location>
</feature>
<keyword evidence="3" id="KW-0520">NAD</keyword>
<sequence>MSIQTEQDVKDVISHQKEFFHSGITKNIDFRIKQLRKLKELIKDHEDEILSALKKDLGKNPFEAYVSEIGIVLKSIQSMIQNVKQWAKTEKVKTPLFQMPSKSFIIKEPYGSVLIIGPFNYPFQLVMEPLIGSMAAGNCSVIKPSESTPNVASVINQIISKNYDPAYIKVIEGEKEETSLLIHAPFDYLFFTGSVPVGKIVMEAASKNLVPHTLELGGKSPTIVDETADLKKAAQRILWGKLMNAGQTCIAPDYLVVHESVKNELVEHLKTTIKSFYGDSIQNNDQFGRIVNEKHFDRLAGILEKDEAHIVAGGERDREDRFIAPTLLDNISWSNEAMQDEIFGPILPILTYHDLDEAIAMIQSHPKPLALYVFTENKATEEKVLDRLSFGGGCVNDTISHVANDQLPFGGVGHSGVNAYHGKHSFELFSHRKSMMKKSTKGEFKLAFPPYKTSVNTIKKVLK</sequence>
<proteinExistence type="inferred from homology"/>
<evidence type="ECO:0000256" key="3">
    <source>
        <dbReference type="ARBA" id="ARBA00023027"/>
    </source>
</evidence>
<evidence type="ECO:0000259" key="9">
    <source>
        <dbReference type="Pfam" id="PF00171"/>
    </source>
</evidence>
<feature type="coiled-coil region" evidence="8">
    <location>
        <begin position="28"/>
        <end position="55"/>
    </location>
</feature>
<dbReference type="FunFam" id="3.40.309.10:FF:000003">
    <property type="entry name" value="Aldehyde dehydrogenase"/>
    <property type="match status" value="1"/>
</dbReference>
<dbReference type="InterPro" id="IPR015590">
    <property type="entry name" value="Aldehyde_DH_dom"/>
</dbReference>
<dbReference type="PIRSF" id="PIRSF036492">
    <property type="entry name" value="ALDH"/>
    <property type="match status" value="1"/>
</dbReference>
<protein>
    <recommendedName>
        <fullName evidence="4">Aldehyde dehydrogenase</fullName>
    </recommendedName>
</protein>
<dbReference type="Gene3D" id="3.40.309.10">
    <property type="entry name" value="Aldehyde Dehydrogenase, Chain A, domain 2"/>
    <property type="match status" value="1"/>
</dbReference>
<dbReference type="InterPro" id="IPR029510">
    <property type="entry name" value="Ald_DH_CS_GLU"/>
</dbReference>
<dbReference type="InterPro" id="IPR016163">
    <property type="entry name" value="Ald_DH_C"/>
</dbReference>
<dbReference type="SUPFAM" id="SSF53720">
    <property type="entry name" value="ALDH-like"/>
    <property type="match status" value="1"/>
</dbReference>
<dbReference type="PANTHER" id="PTHR43570:SF16">
    <property type="entry name" value="ALDEHYDE DEHYDROGENASE TYPE III, ISOFORM Q"/>
    <property type="match status" value="1"/>
</dbReference>
<keyword evidence="8" id="KW-0175">Coiled coil</keyword>
<dbReference type="InterPro" id="IPR016161">
    <property type="entry name" value="Ald_DH/histidinol_DH"/>
</dbReference>
<comment type="similarity">
    <text evidence="1 4 7">Belongs to the aldehyde dehydrogenase family.</text>
</comment>
<evidence type="ECO:0000256" key="1">
    <source>
        <dbReference type="ARBA" id="ARBA00009986"/>
    </source>
</evidence>
<dbReference type="Pfam" id="PF00171">
    <property type="entry name" value="Aldedh"/>
    <property type="match status" value="1"/>
</dbReference>
<dbReference type="InterPro" id="IPR016162">
    <property type="entry name" value="Ald_DH_N"/>
</dbReference>
<dbReference type="AlphaFoldDB" id="A0A2S5G7D5"/>
<evidence type="ECO:0000256" key="7">
    <source>
        <dbReference type="RuleBase" id="RU003345"/>
    </source>
</evidence>
<dbReference type="FunFam" id="3.40.605.10:FF:000004">
    <property type="entry name" value="Aldehyde dehydrogenase"/>
    <property type="match status" value="1"/>
</dbReference>
<feature type="active site" evidence="5 6">
    <location>
        <position position="215"/>
    </location>
</feature>
<keyword evidence="11" id="KW-1185">Reference proteome</keyword>
<dbReference type="PROSITE" id="PS00070">
    <property type="entry name" value="ALDEHYDE_DEHYDR_CYS"/>
    <property type="match status" value="1"/>
</dbReference>
<dbReference type="InterPro" id="IPR012394">
    <property type="entry name" value="Aldehyde_DH_NAD(P)"/>
</dbReference>